<evidence type="ECO:0000313" key="5">
    <source>
        <dbReference type="EMBL" id="ADD28874.1"/>
    </source>
</evidence>
<feature type="chain" id="PRO_5044729783" evidence="3">
    <location>
        <begin position="22"/>
        <end position="389"/>
    </location>
</feature>
<dbReference type="OrthoDB" id="9783240at2"/>
<evidence type="ECO:0000256" key="1">
    <source>
        <dbReference type="ARBA" id="ARBA00010062"/>
    </source>
</evidence>
<evidence type="ECO:0000313" key="7">
    <source>
        <dbReference type="Proteomes" id="UP000006655"/>
    </source>
</evidence>
<dbReference type="CDD" id="cd06359">
    <property type="entry name" value="PBP1_Nba-like"/>
    <property type="match status" value="1"/>
</dbReference>
<feature type="domain" description="Leucine-binding protein" evidence="4">
    <location>
        <begin position="25"/>
        <end position="359"/>
    </location>
</feature>
<dbReference type="KEGG" id="mre:K649_11935"/>
<dbReference type="RefSeq" id="WP_013014372.1">
    <property type="nucleotide sequence ID" value="NC_013946.1"/>
</dbReference>
<dbReference type="KEGG" id="mrb:Mrub_2120"/>
<feature type="signal peptide" evidence="3">
    <location>
        <begin position="1"/>
        <end position="21"/>
    </location>
</feature>
<organism evidence="6 8">
    <name type="scientific">Meiothermus ruber (strain ATCC 35948 / DSM 1279 / VKM B-1258 / 21)</name>
    <name type="common">Thermus ruber</name>
    <dbReference type="NCBI Taxonomy" id="504728"/>
    <lineage>
        <taxon>Bacteria</taxon>
        <taxon>Thermotogati</taxon>
        <taxon>Deinococcota</taxon>
        <taxon>Deinococci</taxon>
        <taxon>Thermales</taxon>
        <taxon>Thermaceae</taxon>
        <taxon>Meiothermus</taxon>
    </lineage>
</organism>
<name>D3PTU1_MEIRD</name>
<keyword evidence="2 3" id="KW-0732">Signal</keyword>
<accession>D3PTU1</accession>
<evidence type="ECO:0000313" key="6">
    <source>
        <dbReference type="EMBL" id="AGK05677.1"/>
    </source>
</evidence>
<evidence type="ECO:0000256" key="2">
    <source>
        <dbReference type="ARBA" id="ARBA00022729"/>
    </source>
</evidence>
<dbReference type="PATRIC" id="fig|504728.9.peg.2457"/>
<evidence type="ECO:0000259" key="4">
    <source>
        <dbReference type="Pfam" id="PF13458"/>
    </source>
</evidence>
<keyword evidence="6" id="KW-0675">Receptor</keyword>
<dbReference type="Proteomes" id="UP000013026">
    <property type="component" value="Chromosome"/>
</dbReference>
<dbReference type="EMBL" id="CP005385">
    <property type="protein sequence ID" value="AGK05677.1"/>
    <property type="molecule type" value="Genomic_DNA"/>
</dbReference>
<dbReference type="PANTHER" id="PTHR30483">
    <property type="entry name" value="LEUCINE-SPECIFIC-BINDING PROTEIN"/>
    <property type="match status" value="1"/>
</dbReference>
<dbReference type="InterPro" id="IPR028082">
    <property type="entry name" value="Peripla_BP_I"/>
</dbReference>
<gene>
    <name evidence="5" type="ordered locus">Mrub_2120</name>
    <name evidence="6" type="ORF">K649_11935</name>
</gene>
<evidence type="ECO:0000256" key="3">
    <source>
        <dbReference type="SAM" id="SignalP"/>
    </source>
</evidence>
<comment type="similarity">
    <text evidence="1">Belongs to the leucine-binding protein family.</text>
</comment>
<dbReference type="InterPro" id="IPR051010">
    <property type="entry name" value="BCAA_transport"/>
</dbReference>
<evidence type="ECO:0000313" key="8">
    <source>
        <dbReference type="Proteomes" id="UP000013026"/>
    </source>
</evidence>
<proteinExistence type="inferred from homology"/>
<dbReference type="PANTHER" id="PTHR30483:SF6">
    <property type="entry name" value="PERIPLASMIC BINDING PROTEIN OF ABC TRANSPORTER FOR NATURAL AMINO ACIDS"/>
    <property type="match status" value="1"/>
</dbReference>
<dbReference type="Proteomes" id="UP000006655">
    <property type="component" value="Chromosome"/>
</dbReference>
<sequence>MKKAVWLMVFLGLIGFSLALAQPRTVKVGFVSTLSGGGAALGIDVRDGFNLALRHLNNQLGGLPVEVIVADDQQNPDVARQAVDRMLKRDRVDFLTGIIFSNILLAVGDAIFEEKVFYISPNAGPSEYAGEQCNPYFVNVAWQNDNLHEAMGQYVQTRRFENVFLLAPNYPAGRDALTGFKRYFKGRVVAEVYHRLNQLDFSAEIAQIRAARPKAVYAFEPGAMGVNFIKQYAEAGLLREIPLFLPGFSADADVIRAVGRGMVGIYNSSQWTLELNNPINQRFVEDFRKTYNRTPTLYASQGYDAALLLDAAIKAVGGDLSKKDELRKAMLAGFNSTRGPLRFSPNGYPIQNYYLRQVIQQPGGEIVNRQVGTIFTNHRDAYVDRCKLR</sequence>
<reference evidence="6" key="2">
    <citation type="submission" date="2013-04" db="EMBL/GenBank/DDBJ databases">
        <title>Non-Hybrid, Finished Microbial Genome Assemblies from Long-Read SMRT Sequencing Data.</title>
        <authorList>
            <person name="Klammer A."/>
            <person name="Drake J."/>
            <person name="Heiner C."/>
            <person name="Clum A."/>
            <person name="Copeland A."/>
            <person name="Huddleston J."/>
            <person name="Eichler E."/>
            <person name="Turner S.W."/>
        </authorList>
    </citation>
    <scope>NUCLEOTIDE SEQUENCE</scope>
    <source>
        <strain evidence="6">DSM 1279</strain>
    </source>
</reference>
<dbReference type="STRING" id="504728.K649_11935"/>
<keyword evidence="7" id="KW-1185">Reference proteome</keyword>
<dbReference type="Pfam" id="PF13458">
    <property type="entry name" value="Peripla_BP_6"/>
    <property type="match status" value="1"/>
</dbReference>
<dbReference type="SUPFAM" id="SSF53822">
    <property type="entry name" value="Periplasmic binding protein-like I"/>
    <property type="match status" value="1"/>
</dbReference>
<dbReference type="Gene3D" id="3.40.50.2300">
    <property type="match status" value="2"/>
</dbReference>
<reference evidence="5 7" key="1">
    <citation type="journal article" date="2010" name="Stand. Genomic Sci.">
        <title>Complete genome sequence of Meiothermus ruber type strain (21).</title>
        <authorList>
            <person name="Tindall B.J."/>
            <person name="Sikorski J."/>
            <person name="Lucas S."/>
            <person name="Goltsman E."/>
            <person name="Copeland A."/>
            <person name="Glavina Del Rio T."/>
            <person name="Nolan M."/>
            <person name="Tice H."/>
            <person name="Cheng J.F."/>
            <person name="Han C."/>
            <person name="Pitluck S."/>
            <person name="Liolios K."/>
            <person name="Ivanova N."/>
            <person name="Mavromatis K."/>
            <person name="Ovchinnikova G."/>
            <person name="Pati A."/>
            <person name="Fahnrich R."/>
            <person name="Goodwin L."/>
            <person name="Chen A."/>
            <person name="Palaniappan K."/>
            <person name="Land M."/>
            <person name="Hauser L."/>
            <person name="Chang Y.J."/>
            <person name="Jeffries C.D."/>
            <person name="Rohde M."/>
            <person name="Goker M."/>
            <person name="Woyke T."/>
            <person name="Bristow J."/>
            <person name="Eisen J.A."/>
            <person name="Markowitz V."/>
            <person name="Hugenholtz P."/>
            <person name="Kyrpides N.C."/>
            <person name="Klenk H.P."/>
            <person name="Lapidus A."/>
        </authorList>
    </citation>
    <scope>NUCLEOTIDE SEQUENCE [LARGE SCALE GENOMIC DNA]</scope>
    <source>
        <strain evidence="7">ATCC 35948 / DSM 1279 / VKM B-1258 / 21</strain>
        <strain evidence="5">DSM 1279</strain>
    </source>
</reference>
<protein>
    <submittedName>
        <fullName evidence="6">Extracellular ligand-binding receptor</fullName>
    </submittedName>
</protein>
<dbReference type="InterPro" id="IPR028081">
    <property type="entry name" value="Leu-bd"/>
</dbReference>
<dbReference type="eggNOG" id="COG0683">
    <property type="taxonomic scope" value="Bacteria"/>
</dbReference>
<dbReference type="EMBL" id="CP001743">
    <property type="protein sequence ID" value="ADD28874.1"/>
    <property type="molecule type" value="Genomic_DNA"/>
</dbReference>
<dbReference type="AlphaFoldDB" id="D3PTU1"/>
<reference evidence="6 8" key="3">
    <citation type="submission" date="2013-04" db="EMBL/GenBank/DDBJ databases">
        <authorList>
            <person name="Chin J."/>
            <person name="Alexander D.H."/>
            <person name="Marks P."/>
            <person name="Korlach J."/>
            <person name="Clum A."/>
            <person name="Copeland A."/>
        </authorList>
    </citation>
    <scope>NUCLEOTIDE SEQUENCE [LARGE SCALE GENOMIC DNA]</scope>
    <source>
        <strain evidence="8">ATCC 35948 / DSM 1279 / VKM B-1258 / 21</strain>
        <strain evidence="6">DSM 1279</strain>
    </source>
</reference>